<gene>
    <name evidence="12" type="primary">recN</name>
    <name evidence="12" type="ORF">JQU52_12090</name>
</gene>
<protein>
    <recommendedName>
        <fullName evidence="3 9">DNA repair protein RecN</fullName>
    </recommendedName>
    <alternativeName>
        <fullName evidence="8 9">Recombination protein N</fullName>
    </alternativeName>
</protein>
<dbReference type="GO" id="GO:0006281">
    <property type="term" value="P:DNA repair"/>
    <property type="evidence" value="ECO:0007669"/>
    <property type="project" value="UniProtKB-KW"/>
</dbReference>
<keyword evidence="13" id="KW-1185">Reference proteome</keyword>
<dbReference type="Gene3D" id="3.40.50.300">
    <property type="entry name" value="P-loop containing nucleotide triphosphate hydrolases"/>
    <property type="match status" value="2"/>
</dbReference>
<comment type="function">
    <text evidence="1 9">May be involved in recombinational repair of damaged DNA.</text>
</comment>
<evidence type="ECO:0000256" key="1">
    <source>
        <dbReference type="ARBA" id="ARBA00003618"/>
    </source>
</evidence>
<keyword evidence="5 9" id="KW-0227">DNA damage</keyword>
<dbReference type="Proteomes" id="UP000653156">
    <property type="component" value="Chromosome"/>
</dbReference>
<reference evidence="12" key="1">
    <citation type="submission" date="2021-02" db="EMBL/GenBank/DDBJ databases">
        <title>Neisseriaceae sp. 26B isolated from the cloaca of a Common Toad-headed Turtle (Mesoclemmys nasuta).</title>
        <authorList>
            <person name="Spergser J."/>
            <person name="Busse H.-J."/>
        </authorList>
    </citation>
    <scope>NUCLEOTIDE SEQUENCE</scope>
    <source>
        <strain evidence="12">26B</strain>
    </source>
</reference>
<dbReference type="RefSeq" id="WP_230338732.1">
    <property type="nucleotide sequence ID" value="NZ_CP069798.1"/>
</dbReference>
<dbReference type="InterPro" id="IPR027417">
    <property type="entry name" value="P-loop_NTPase"/>
</dbReference>
<keyword evidence="6" id="KW-0067">ATP-binding</keyword>
<evidence type="ECO:0000259" key="11">
    <source>
        <dbReference type="Pfam" id="PF02463"/>
    </source>
</evidence>
<dbReference type="SUPFAM" id="SSF52540">
    <property type="entry name" value="P-loop containing nucleoside triphosphate hydrolases"/>
    <property type="match status" value="2"/>
</dbReference>
<comment type="similarity">
    <text evidence="2 9">Belongs to the RecN family.</text>
</comment>
<dbReference type="CDD" id="cd03241">
    <property type="entry name" value="ABC_RecN"/>
    <property type="match status" value="2"/>
</dbReference>
<evidence type="ECO:0000256" key="7">
    <source>
        <dbReference type="ARBA" id="ARBA00023204"/>
    </source>
</evidence>
<evidence type="ECO:0000256" key="2">
    <source>
        <dbReference type="ARBA" id="ARBA00009441"/>
    </source>
</evidence>
<dbReference type="AlphaFoldDB" id="A0A892ZHX8"/>
<evidence type="ECO:0000256" key="9">
    <source>
        <dbReference type="PIRNR" id="PIRNR003128"/>
    </source>
</evidence>
<evidence type="ECO:0000313" key="13">
    <source>
        <dbReference type="Proteomes" id="UP000653156"/>
    </source>
</evidence>
<dbReference type="Pfam" id="PF02463">
    <property type="entry name" value="SMC_N"/>
    <property type="match status" value="1"/>
</dbReference>
<keyword evidence="7 9" id="KW-0234">DNA repair</keyword>
<dbReference type="PIRSF" id="PIRSF003128">
    <property type="entry name" value="RecN"/>
    <property type="match status" value="1"/>
</dbReference>
<accession>A0A892ZHX8</accession>
<dbReference type="GO" id="GO:0043590">
    <property type="term" value="C:bacterial nucleoid"/>
    <property type="evidence" value="ECO:0007669"/>
    <property type="project" value="TreeGrafter"/>
</dbReference>
<organism evidence="12 13">
    <name type="scientific">Paralysiella testudinis</name>
    <dbReference type="NCBI Taxonomy" id="2809020"/>
    <lineage>
        <taxon>Bacteria</taxon>
        <taxon>Pseudomonadati</taxon>
        <taxon>Pseudomonadota</taxon>
        <taxon>Betaproteobacteria</taxon>
        <taxon>Neisseriales</taxon>
        <taxon>Neisseriaceae</taxon>
        <taxon>Paralysiella</taxon>
    </lineage>
</organism>
<keyword evidence="4" id="KW-0547">Nucleotide-binding</keyword>
<dbReference type="PANTHER" id="PTHR11059">
    <property type="entry name" value="DNA REPAIR PROTEIN RECN"/>
    <property type="match status" value="1"/>
</dbReference>
<evidence type="ECO:0000313" key="12">
    <source>
        <dbReference type="EMBL" id="QRQ81437.1"/>
    </source>
</evidence>
<dbReference type="GO" id="GO:0005524">
    <property type="term" value="F:ATP binding"/>
    <property type="evidence" value="ECO:0007669"/>
    <property type="project" value="UniProtKB-KW"/>
</dbReference>
<dbReference type="InterPro" id="IPR003395">
    <property type="entry name" value="RecF/RecN/SMC_N"/>
</dbReference>
<dbReference type="PANTHER" id="PTHR11059:SF0">
    <property type="entry name" value="DNA REPAIR PROTEIN RECN"/>
    <property type="match status" value="1"/>
</dbReference>
<proteinExistence type="inferred from homology"/>
<evidence type="ECO:0000256" key="10">
    <source>
        <dbReference type="SAM" id="Coils"/>
    </source>
</evidence>
<evidence type="ECO:0000256" key="4">
    <source>
        <dbReference type="ARBA" id="ARBA00022741"/>
    </source>
</evidence>
<evidence type="ECO:0000256" key="6">
    <source>
        <dbReference type="ARBA" id="ARBA00022840"/>
    </source>
</evidence>
<dbReference type="GO" id="GO:0006310">
    <property type="term" value="P:DNA recombination"/>
    <property type="evidence" value="ECO:0007669"/>
    <property type="project" value="InterPro"/>
</dbReference>
<keyword evidence="10" id="KW-0175">Coiled coil</keyword>
<dbReference type="FunFam" id="3.40.50.300:FF:000356">
    <property type="entry name" value="DNA repair protein RecN"/>
    <property type="match status" value="1"/>
</dbReference>
<dbReference type="KEGG" id="ptes:JQU52_12090"/>
<dbReference type="NCBIfam" id="NF008121">
    <property type="entry name" value="PRK10869.1"/>
    <property type="match status" value="1"/>
</dbReference>
<sequence length="553" mass="59689">MLLALSLRDFVLVDTLNLNFQHGFTVLTGETGAGKSITLDALGLLLGNKADYGQIRHGAAEAQLSALFDVADLPELRADLQAQGLLAADDTELSIRRVIDVKGKSRSFINNQAATLSQLKQIGEQLIDIHGQNEHQRLGSEAAQRELLDAFAAAAPEVAAVRQSWQAWQQAQQQWEAARNQADTLALERERLQWQFDELSALGLHTGEWEEISHSHDLLAHAAELMQAAEAVGEMVDGDDGLQSQIYRCQQWLQPLLKVAPQFADSLALLDSIEAELSEVSANMRTAVAHVEMDENLLAQQEERLQTLMSTARKYRIEPAELLAKQQEIEQALAELAAAADLDALAANTAKAEAAYHTAAAALSAKRSSAAQRLAAETATHMQELAMRGAQFHIQLSPAAPSVHGTEQVQYQVAANKGSPLRAMSKVASGGELARISLALQMVTSQYTAVPMLIFDEVDSGIGGAVAEVVGKALRALGQERQVLAITHLPQVAACGEQHWQVQKNSTENSTVSRISVLADAARVDEIARMLGGETITTTTREHAREMLALAAG</sequence>
<evidence type="ECO:0000256" key="3">
    <source>
        <dbReference type="ARBA" id="ARBA00021315"/>
    </source>
</evidence>
<dbReference type="GO" id="GO:0009432">
    <property type="term" value="P:SOS response"/>
    <property type="evidence" value="ECO:0007669"/>
    <property type="project" value="TreeGrafter"/>
</dbReference>
<dbReference type="NCBIfam" id="TIGR00634">
    <property type="entry name" value="recN"/>
    <property type="match status" value="1"/>
</dbReference>
<evidence type="ECO:0000256" key="8">
    <source>
        <dbReference type="ARBA" id="ARBA00033408"/>
    </source>
</evidence>
<dbReference type="FunFam" id="3.40.50.300:FF:000319">
    <property type="entry name" value="DNA repair protein RecN"/>
    <property type="match status" value="1"/>
</dbReference>
<dbReference type="EMBL" id="CP069798">
    <property type="protein sequence ID" value="QRQ81437.1"/>
    <property type="molecule type" value="Genomic_DNA"/>
</dbReference>
<feature type="domain" description="RecF/RecN/SMC N-terminal" evidence="11">
    <location>
        <begin position="14"/>
        <end position="506"/>
    </location>
</feature>
<name>A0A892ZHX8_9NEIS</name>
<dbReference type="InterPro" id="IPR004604">
    <property type="entry name" value="DNA_recomb/repair_RecN"/>
</dbReference>
<evidence type="ECO:0000256" key="5">
    <source>
        <dbReference type="ARBA" id="ARBA00022763"/>
    </source>
</evidence>
<feature type="coiled-coil region" evidence="10">
    <location>
        <begin position="291"/>
        <end position="342"/>
    </location>
</feature>